<comment type="similarity">
    <text evidence="1">Belongs to the short-chain dehydrogenases/reductases (SDR) family.</text>
</comment>
<dbReference type="AlphaFoldDB" id="A0A6J4VSJ5"/>
<reference evidence="2" key="1">
    <citation type="submission" date="2020-02" db="EMBL/GenBank/DDBJ databases">
        <authorList>
            <person name="Meier V. D."/>
        </authorList>
    </citation>
    <scope>NUCLEOTIDE SEQUENCE</scope>
    <source>
        <strain evidence="2">AVDCRST_MAG88</strain>
    </source>
</reference>
<dbReference type="Gene3D" id="3.40.50.720">
    <property type="entry name" value="NAD(P)-binding Rossmann-like Domain"/>
    <property type="match status" value="1"/>
</dbReference>
<protein>
    <submittedName>
        <fullName evidence="2">Short-chain dehydrogenase/reductase SDR</fullName>
    </submittedName>
</protein>
<dbReference type="GO" id="GO:0016491">
    <property type="term" value="F:oxidoreductase activity"/>
    <property type="evidence" value="ECO:0007669"/>
    <property type="project" value="TreeGrafter"/>
</dbReference>
<dbReference type="InterPro" id="IPR036291">
    <property type="entry name" value="NAD(P)-bd_dom_sf"/>
</dbReference>
<dbReference type="PANTHER" id="PTHR43313">
    <property type="entry name" value="SHORT-CHAIN DEHYDROGENASE/REDUCTASE FAMILY 9C"/>
    <property type="match status" value="1"/>
</dbReference>
<dbReference type="EMBL" id="CADCWM010000989">
    <property type="protein sequence ID" value="CAA9586383.1"/>
    <property type="molecule type" value="Genomic_DNA"/>
</dbReference>
<dbReference type="PANTHER" id="PTHR43313:SF1">
    <property type="entry name" value="3BETA-HYDROXYSTEROID DEHYDROGENASE DHS-16"/>
    <property type="match status" value="1"/>
</dbReference>
<dbReference type="InterPro" id="IPR020904">
    <property type="entry name" value="Sc_DH/Rdtase_CS"/>
</dbReference>
<dbReference type="PRINTS" id="PR00080">
    <property type="entry name" value="SDRFAMILY"/>
</dbReference>
<dbReference type="InterPro" id="IPR002347">
    <property type="entry name" value="SDR_fam"/>
</dbReference>
<dbReference type="PRINTS" id="PR00081">
    <property type="entry name" value="GDHRDH"/>
</dbReference>
<dbReference type="SUPFAM" id="SSF51735">
    <property type="entry name" value="NAD(P)-binding Rossmann-fold domains"/>
    <property type="match status" value="1"/>
</dbReference>
<sequence>MATGTVIVTGASTGIGEATAAHLQSLGFSVLAGVRSEADAERVAAHGLERMSPLMLDVTDAESIAAAAQTVGQDLGAIGLAGLVNNAGIAVSAPLEFVPIEDLRMQLEVNVIGQVAVTQAFLPLLRVAQGRIVNMGSIGGRVALPLVGAYAASKFALEAITDTLRRELHHQGVEVVVIEPGGIKTPIWEKGNAVADRIASNAPPAVEPLYGKLIDAMRLATARIETDTGLPPVAVAEVVGTALTVPRPRTRYVVGRDARLRAVAARVLPDRVFDWLVYRALGL</sequence>
<accession>A0A6J4VSJ5</accession>
<evidence type="ECO:0000256" key="1">
    <source>
        <dbReference type="RuleBase" id="RU000363"/>
    </source>
</evidence>
<evidence type="ECO:0000313" key="2">
    <source>
        <dbReference type="EMBL" id="CAA9586383.1"/>
    </source>
</evidence>
<proteinExistence type="inferred from homology"/>
<dbReference type="GO" id="GO:0008202">
    <property type="term" value="P:steroid metabolic process"/>
    <property type="evidence" value="ECO:0007669"/>
    <property type="project" value="TreeGrafter"/>
</dbReference>
<dbReference type="PROSITE" id="PS00061">
    <property type="entry name" value="ADH_SHORT"/>
    <property type="match status" value="1"/>
</dbReference>
<gene>
    <name evidence="2" type="ORF">AVDCRST_MAG88-4007</name>
</gene>
<name>A0A6J4VSJ5_9BACT</name>
<dbReference type="Pfam" id="PF00106">
    <property type="entry name" value="adh_short"/>
    <property type="match status" value="1"/>
</dbReference>
<organism evidence="2">
    <name type="scientific">uncultured Thermomicrobiales bacterium</name>
    <dbReference type="NCBI Taxonomy" id="1645740"/>
    <lineage>
        <taxon>Bacteria</taxon>
        <taxon>Pseudomonadati</taxon>
        <taxon>Thermomicrobiota</taxon>
        <taxon>Thermomicrobia</taxon>
        <taxon>Thermomicrobiales</taxon>
        <taxon>environmental samples</taxon>
    </lineage>
</organism>